<proteinExistence type="predicted"/>
<evidence type="ECO:0000256" key="4">
    <source>
        <dbReference type="SAM" id="MobiDB-lite"/>
    </source>
</evidence>
<comment type="caution">
    <text evidence="6">The sequence shown here is derived from an EMBL/GenBank/DDBJ whole genome shotgun (WGS) entry which is preliminary data.</text>
</comment>
<dbReference type="Pfam" id="PF05470">
    <property type="entry name" value="eIF-3c_N"/>
    <property type="match status" value="1"/>
</dbReference>
<dbReference type="EMBL" id="JABWAD010000028">
    <property type="protein sequence ID" value="KAF6069954.1"/>
    <property type="molecule type" value="Genomic_DNA"/>
</dbReference>
<keyword evidence="2 6" id="KW-0396">Initiation factor</keyword>
<evidence type="ECO:0000256" key="3">
    <source>
        <dbReference type="ARBA" id="ARBA00022917"/>
    </source>
</evidence>
<feature type="domain" description="Eukaryotic translation initiation factor 3 subunit C N-terminal" evidence="5">
    <location>
        <begin position="70"/>
        <end position="179"/>
    </location>
</feature>
<reference evidence="6 7" key="1">
    <citation type="submission" date="2020-03" db="EMBL/GenBank/DDBJ databases">
        <title>FDA dAtabase for Regulatory Grade micrObial Sequences (FDA-ARGOS): Supporting development and validation of Infectious Disease Dx tests.</title>
        <authorList>
            <person name="Campos J."/>
            <person name="Goldberg B."/>
            <person name="Tallon L."/>
            <person name="Sadzewicz L."/>
            <person name="Vavikolanu K."/>
            <person name="Mehta A."/>
            <person name="Aluvathingal J."/>
            <person name="Nadendla S."/>
            <person name="Nandy P."/>
            <person name="Geyer C."/>
            <person name="Yan Y."/>
            <person name="Sichtig H."/>
        </authorList>
    </citation>
    <scope>NUCLEOTIDE SEQUENCE [LARGE SCALE GENOMIC DNA]</scope>
    <source>
        <strain evidence="6 7">FDAARGOS_656</strain>
    </source>
</reference>
<sequence>MSRFFVSGYTSDSSSEEEDLLREDNESDSSFFGEDDDESEESSSDDEDGRPSGPAYFLKKSFLKGAGGDDSDSDSDDEGRKVVKSAKDKLLDDMKSSIEIINSNKYNNNWSIVLGEFDKFGRFLIRCNQTNLGTPKFYIKLLTSLDNSITETSNNERDDKTLKADEARAFNTLRQRIKNK</sequence>
<dbReference type="AlphaFoldDB" id="A0A8H6C212"/>
<evidence type="ECO:0000313" key="7">
    <source>
        <dbReference type="Proteomes" id="UP000536275"/>
    </source>
</evidence>
<evidence type="ECO:0000256" key="2">
    <source>
        <dbReference type="ARBA" id="ARBA00022540"/>
    </source>
</evidence>
<dbReference type="GO" id="GO:0003723">
    <property type="term" value="F:RNA binding"/>
    <property type="evidence" value="ECO:0007669"/>
    <property type="project" value="InterPro"/>
</dbReference>
<dbReference type="GO" id="GO:0031369">
    <property type="term" value="F:translation initiation factor binding"/>
    <property type="evidence" value="ECO:0007669"/>
    <property type="project" value="InterPro"/>
</dbReference>
<organism evidence="6 7">
    <name type="scientific">Candida albicans</name>
    <name type="common">Yeast</name>
    <dbReference type="NCBI Taxonomy" id="5476"/>
    <lineage>
        <taxon>Eukaryota</taxon>
        <taxon>Fungi</taxon>
        <taxon>Dikarya</taxon>
        <taxon>Ascomycota</taxon>
        <taxon>Saccharomycotina</taxon>
        <taxon>Pichiomycetes</taxon>
        <taxon>Debaryomycetaceae</taxon>
        <taxon>Candida/Lodderomyces clade</taxon>
        <taxon>Candida</taxon>
    </lineage>
</organism>
<dbReference type="GO" id="GO:0003743">
    <property type="term" value="F:translation initiation factor activity"/>
    <property type="evidence" value="ECO:0007669"/>
    <property type="project" value="UniProtKB-KW"/>
</dbReference>
<dbReference type="PANTHER" id="PTHR13937:SF0">
    <property type="entry name" value="EUKARYOTIC TRANSLATION INITIATION FACTOR 3 SUBUNIT C-RELATED"/>
    <property type="match status" value="1"/>
</dbReference>
<feature type="region of interest" description="Disordered" evidence="4">
    <location>
        <begin position="62"/>
        <end position="81"/>
    </location>
</feature>
<feature type="region of interest" description="Disordered" evidence="4">
    <location>
        <begin position="1"/>
        <end position="57"/>
    </location>
</feature>
<evidence type="ECO:0000313" key="6">
    <source>
        <dbReference type="EMBL" id="KAF6069954.1"/>
    </source>
</evidence>
<dbReference type="InterPro" id="IPR027516">
    <property type="entry name" value="EIF3C"/>
</dbReference>
<feature type="compositionally biased region" description="Acidic residues" evidence="4">
    <location>
        <begin position="14"/>
        <end position="48"/>
    </location>
</feature>
<accession>A0A8H6C212</accession>
<dbReference type="InterPro" id="IPR008905">
    <property type="entry name" value="EIF3C_N_dom"/>
</dbReference>
<keyword evidence="3" id="KW-0648">Protein biosynthesis</keyword>
<dbReference type="GO" id="GO:0005852">
    <property type="term" value="C:eukaryotic translation initiation factor 3 complex"/>
    <property type="evidence" value="ECO:0007669"/>
    <property type="project" value="InterPro"/>
</dbReference>
<evidence type="ECO:0000256" key="1">
    <source>
        <dbReference type="ARBA" id="ARBA00022490"/>
    </source>
</evidence>
<dbReference type="Proteomes" id="UP000536275">
    <property type="component" value="Unassembled WGS sequence"/>
</dbReference>
<evidence type="ECO:0000259" key="5">
    <source>
        <dbReference type="Pfam" id="PF05470"/>
    </source>
</evidence>
<keyword evidence="1" id="KW-0963">Cytoplasm</keyword>
<protein>
    <submittedName>
        <fullName evidence="6">Eukaryotic translation initiation factor 3 subunit 8 N-terminus family protein</fullName>
    </submittedName>
</protein>
<dbReference type="PANTHER" id="PTHR13937">
    <property type="entry name" value="EUKARYOTIC TRANSLATION INITATION FACTOR 3, SUBUNIT 8 EIF3S8 -RELATED"/>
    <property type="match status" value="1"/>
</dbReference>
<name>A0A8H6C212_CANAX</name>
<gene>
    <name evidence="6" type="ORF">FOB64_002655</name>
</gene>